<feature type="compositionally biased region" description="Low complexity" evidence="1">
    <location>
        <begin position="144"/>
        <end position="173"/>
    </location>
</feature>
<dbReference type="Proteomes" id="UP001163846">
    <property type="component" value="Unassembled WGS sequence"/>
</dbReference>
<comment type="caution">
    <text evidence="2">The sequence shown here is derived from an EMBL/GenBank/DDBJ whole genome shotgun (WGS) entry which is preliminary data.</text>
</comment>
<feature type="compositionally biased region" description="Low complexity" evidence="1">
    <location>
        <begin position="23"/>
        <end position="37"/>
    </location>
</feature>
<organism evidence="2 3">
    <name type="scientific">Lentinula raphanica</name>
    <dbReference type="NCBI Taxonomy" id="153919"/>
    <lineage>
        <taxon>Eukaryota</taxon>
        <taxon>Fungi</taxon>
        <taxon>Dikarya</taxon>
        <taxon>Basidiomycota</taxon>
        <taxon>Agaricomycotina</taxon>
        <taxon>Agaricomycetes</taxon>
        <taxon>Agaricomycetidae</taxon>
        <taxon>Agaricales</taxon>
        <taxon>Marasmiineae</taxon>
        <taxon>Omphalotaceae</taxon>
        <taxon>Lentinula</taxon>
    </lineage>
</organism>
<evidence type="ECO:0000313" key="3">
    <source>
        <dbReference type="Proteomes" id="UP001163846"/>
    </source>
</evidence>
<proteinExistence type="predicted"/>
<gene>
    <name evidence="2" type="ORF">F5878DRAFT_659437</name>
</gene>
<reference evidence="2" key="1">
    <citation type="submission" date="2022-08" db="EMBL/GenBank/DDBJ databases">
        <authorList>
            <consortium name="DOE Joint Genome Institute"/>
            <person name="Min B."/>
            <person name="Riley R."/>
            <person name="Sierra-Patev S."/>
            <person name="Naranjo-Ortiz M."/>
            <person name="Looney B."/>
            <person name="Konkel Z."/>
            <person name="Slot J.C."/>
            <person name="Sakamoto Y."/>
            <person name="Steenwyk J.L."/>
            <person name="Rokas A."/>
            <person name="Carro J."/>
            <person name="Camarero S."/>
            <person name="Ferreira P."/>
            <person name="Molpeceres G."/>
            <person name="Ruiz-Duenas F.J."/>
            <person name="Serrano A."/>
            <person name="Henrissat B."/>
            <person name="Drula E."/>
            <person name="Hughes K.W."/>
            <person name="Mata J.L."/>
            <person name="Ishikawa N.K."/>
            <person name="Vargas-Isla R."/>
            <person name="Ushijima S."/>
            <person name="Smith C.A."/>
            <person name="Ahrendt S."/>
            <person name="Andreopoulos W."/>
            <person name="He G."/>
            <person name="Labutti K."/>
            <person name="Lipzen A."/>
            <person name="Ng V."/>
            <person name="Sandor L."/>
            <person name="Barry K."/>
            <person name="Martinez A.T."/>
            <person name="Xiao Y."/>
            <person name="Gibbons J.G."/>
            <person name="Terashima K."/>
            <person name="Hibbett D.S."/>
            <person name="Grigoriev I.V."/>
        </authorList>
    </citation>
    <scope>NUCLEOTIDE SEQUENCE</scope>
    <source>
        <strain evidence="2">TFB9207</strain>
    </source>
</reference>
<feature type="compositionally biased region" description="Low complexity" evidence="1">
    <location>
        <begin position="44"/>
        <end position="62"/>
    </location>
</feature>
<dbReference type="AlphaFoldDB" id="A0AA38PCJ2"/>
<sequence length="306" mass="33709">MYNSPITNNPFISDPTNAQSRYPDLSLSSPSPDLSSSQFTSWLQPGGSQQQYQQQQFQQQMPPQLSVGYQATGFGDGSGYMGPYSNGSGQQMTGQMTGGSYSYLLGQNPSIPAQTGYNPVQQQIQSPGYHSVAQFDPLSSTGISSSAPQQSASFQTPMSPISPTTPVTTSRSVTGAVHPREYVRTHKAEIESWDAYAWKQLLNTFDDLKEAWALRKKEVEGRAQQLLMQMRYSAGYHPQMQQESERLQALSKEADLNHDSVAASSFQIHEVFKGYRQSGDAASKRRVREASNAALQSIPDWPAPTF</sequence>
<name>A0AA38PCJ2_9AGAR</name>
<feature type="region of interest" description="Disordered" evidence="1">
    <location>
        <begin position="135"/>
        <end position="173"/>
    </location>
</feature>
<keyword evidence="3" id="KW-1185">Reference proteome</keyword>
<evidence type="ECO:0000313" key="2">
    <source>
        <dbReference type="EMBL" id="KAJ3840412.1"/>
    </source>
</evidence>
<feature type="region of interest" description="Disordered" evidence="1">
    <location>
        <begin position="1"/>
        <end position="62"/>
    </location>
</feature>
<protein>
    <submittedName>
        <fullName evidence="2">Uncharacterized protein</fullName>
    </submittedName>
</protein>
<accession>A0AA38PCJ2</accession>
<dbReference type="EMBL" id="MU806080">
    <property type="protein sequence ID" value="KAJ3840412.1"/>
    <property type="molecule type" value="Genomic_DNA"/>
</dbReference>
<evidence type="ECO:0000256" key="1">
    <source>
        <dbReference type="SAM" id="MobiDB-lite"/>
    </source>
</evidence>
<feature type="compositionally biased region" description="Polar residues" evidence="1">
    <location>
        <begin position="1"/>
        <end position="20"/>
    </location>
</feature>